<evidence type="ECO:0000313" key="2">
    <source>
        <dbReference type="EMBL" id="QJA63156.1"/>
    </source>
</evidence>
<gene>
    <name evidence="3" type="ORF">MM415A04830_0005</name>
    <name evidence="2" type="ORF">MM415B00647_0029</name>
</gene>
<dbReference type="EMBL" id="MT141691">
    <property type="protein sequence ID" value="QJA69266.1"/>
    <property type="molecule type" value="Genomic_DNA"/>
</dbReference>
<evidence type="ECO:0000256" key="1">
    <source>
        <dbReference type="SAM" id="MobiDB-lite"/>
    </source>
</evidence>
<feature type="compositionally biased region" description="Acidic residues" evidence="1">
    <location>
        <begin position="148"/>
        <end position="162"/>
    </location>
</feature>
<name>A0A6M3JHC8_9ZZZZ</name>
<dbReference type="AlphaFoldDB" id="A0A6M3JHC8"/>
<reference evidence="3" key="1">
    <citation type="submission" date="2020-03" db="EMBL/GenBank/DDBJ databases">
        <title>The deep terrestrial virosphere.</title>
        <authorList>
            <person name="Holmfeldt K."/>
            <person name="Nilsson E."/>
            <person name="Simone D."/>
            <person name="Lopez-Fernandez M."/>
            <person name="Wu X."/>
            <person name="de Brujin I."/>
            <person name="Lundin D."/>
            <person name="Andersson A."/>
            <person name="Bertilsson S."/>
            <person name="Dopson M."/>
        </authorList>
    </citation>
    <scope>NUCLEOTIDE SEQUENCE</scope>
    <source>
        <strain evidence="3">MM415A04830</strain>
        <strain evidence="2">MM415B00647</strain>
    </source>
</reference>
<proteinExistence type="predicted"/>
<accession>A0A6M3JHC8</accession>
<sequence>MAKQTIQQKLKALQKDWKNTEARTGYEDLPNGDYEGVIKNAVLGLTKDENNPKLKATYTLEVTEGDFKGRAQYKHQMVETVDNIAYAKGDLAAIDVDAPDDITDLGETFEQEVVGLTILFSVVHNKEFVNVYFRERLEGAGKESKTEEETEDSGDQNDDTLTADDVRGYLDEDDEGESILTEIIKDNDLDIDPDDYATWSEVADLIIDQLGLE</sequence>
<organism evidence="3">
    <name type="scientific">viral metagenome</name>
    <dbReference type="NCBI Taxonomy" id="1070528"/>
    <lineage>
        <taxon>unclassified sequences</taxon>
        <taxon>metagenomes</taxon>
        <taxon>organismal metagenomes</taxon>
    </lineage>
</organism>
<dbReference type="EMBL" id="MT141491">
    <property type="protein sequence ID" value="QJA63156.1"/>
    <property type="molecule type" value="Genomic_DNA"/>
</dbReference>
<evidence type="ECO:0000313" key="3">
    <source>
        <dbReference type="EMBL" id="QJA69266.1"/>
    </source>
</evidence>
<feature type="region of interest" description="Disordered" evidence="1">
    <location>
        <begin position="139"/>
        <end position="174"/>
    </location>
</feature>
<protein>
    <submittedName>
        <fullName evidence="3">Uncharacterized protein</fullName>
    </submittedName>
</protein>